<dbReference type="Proteomes" id="UP000178811">
    <property type="component" value="Unassembled WGS sequence"/>
</dbReference>
<comment type="caution">
    <text evidence="2">The sequence shown here is derived from an EMBL/GenBank/DDBJ whole genome shotgun (WGS) entry which is preliminary data.</text>
</comment>
<keyword evidence="1" id="KW-0472">Membrane</keyword>
<accession>A0A1F6EWM4</accession>
<gene>
    <name evidence="2" type="ORF">A3A36_00895</name>
</gene>
<keyword evidence="1" id="KW-0812">Transmembrane</keyword>
<name>A0A1F6EWM4_9BACT</name>
<organism evidence="2 3">
    <name type="scientific">Candidatus Kaiserbacteria bacterium RIFCSPLOWO2_01_FULL_52_12b</name>
    <dbReference type="NCBI Taxonomy" id="1798509"/>
    <lineage>
        <taxon>Bacteria</taxon>
        <taxon>Candidatus Kaiseribacteriota</taxon>
    </lineage>
</organism>
<reference evidence="2 3" key="1">
    <citation type="journal article" date="2016" name="Nat. Commun.">
        <title>Thousands of microbial genomes shed light on interconnected biogeochemical processes in an aquifer system.</title>
        <authorList>
            <person name="Anantharaman K."/>
            <person name="Brown C.T."/>
            <person name="Hug L.A."/>
            <person name="Sharon I."/>
            <person name="Castelle C.J."/>
            <person name="Probst A.J."/>
            <person name="Thomas B.C."/>
            <person name="Singh A."/>
            <person name="Wilkins M.J."/>
            <person name="Karaoz U."/>
            <person name="Brodie E.L."/>
            <person name="Williams K.H."/>
            <person name="Hubbard S.S."/>
            <person name="Banfield J.F."/>
        </authorList>
    </citation>
    <scope>NUCLEOTIDE SEQUENCE [LARGE SCALE GENOMIC DNA]</scope>
</reference>
<sequence>MKNLFEQIEHTKTKPHHVRKRIVFGAATGITALIALVWFSISIGTGAFAIAGSSFADTAGKGNMVTAGVSNENKNLAGSAAALPAEDSANAPAHINIIDAVSSTSRQKAEPTIIPF</sequence>
<evidence type="ECO:0000256" key="1">
    <source>
        <dbReference type="SAM" id="Phobius"/>
    </source>
</evidence>
<feature type="transmembrane region" description="Helical" evidence="1">
    <location>
        <begin position="21"/>
        <end position="41"/>
    </location>
</feature>
<proteinExistence type="predicted"/>
<keyword evidence="1" id="KW-1133">Transmembrane helix</keyword>
<evidence type="ECO:0000313" key="3">
    <source>
        <dbReference type="Proteomes" id="UP000178811"/>
    </source>
</evidence>
<protein>
    <submittedName>
        <fullName evidence="2">Uncharacterized protein</fullName>
    </submittedName>
</protein>
<dbReference type="AlphaFoldDB" id="A0A1F6EWM4"/>
<dbReference type="EMBL" id="MFLW01000026">
    <property type="protein sequence ID" value="OGG78011.1"/>
    <property type="molecule type" value="Genomic_DNA"/>
</dbReference>
<evidence type="ECO:0000313" key="2">
    <source>
        <dbReference type="EMBL" id="OGG78011.1"/>
    </source>
</evidence>